<dbReference type="Proteomes" id="UP000807769">
    <property type="component" value="Unassembled WGS sequence"/>
</dbReference>
<evidence type="ECO:0000313" key="3">
    <source>
        <dbReference type="Proteomes" id="UP000807769"/>
    </source>
</evidence>
<accession>A0A9P7DF68</accession>
<dbReference type="RefSeq" id="XP_041189897.1">
    <property type="nucleotide sequence ID" value="XM_041336462.1"/>
</dbReference>
<name>A0A9P7DF68_9AGAM</name>
<dbReference type="OrthoDB" id="1607513at2759"/>
<reference evidence="1" key="1">
    <citation type="journal article" date="2020" name="New Phytol.">
        <title>Comparative genomics reveals dynamic genome evolution in host specialist ectomycorrhizal fungi.</title>
        <authorList>
            <person name="Lofgren L.A."/>
            <person name="Nguyen N.H."/>
            <person name="Vilgalys R."/>
            <person name="Ruytinx J."/>
            <person name="Liao H.L."/>
            <person name="Branco S."/>
            <person name="Kuo A."/>
            <person name="LaButti K."/>
            <person name="Lipzen A."/>
            <person name="Andreopoulos W."/>
            <person name="Pangilinan J."/>
            <person name="Riley R."/>
            <person name="Hundley H."/>
            <person name="Na H."/>
            <person name="Barry K."/>
            <person name="Grigoriev I.V."/>
            <person name="Stajich J.E."/>
            <person name="Kennedy P.G."/>
        </authorList>
    </citation>
    <scope>NUCLEOTIDE SEQUENCE</scope>
    <source>
        <strain evidence="1">MN1</strain>
    </source>
</reference>
<dbReference type="EMBL" id="JABBWG010000030">
    <property type="protein sequence ID" value="KAG1811237.1"/>
    <property type="molecule type" value="Genomic_DNA"/>
</dbReference>
<dbReference type="GeneID" id="64630479"/>
<keyword evidence="3" id="KW-1185">Reference proteome</keyword>
<dbReference type="AlphaFoldDB" id="A0A9P7DF68"/>
<sequence length="77" mass="8621">MSTTKCPMLSSVHAIFHGLQESLQDDLAVLPDSAPWKLQSALTSAHHKLSNYHFKVDKSPFYVWASSKSSLIANWFS</sequence>
<protein>
    <submittedName>
        <fullName evidence="1">Uncharacterized protein</fullName>
    </submittedName>
</protein>
<evidence type="ECO:0000313" key="2">
    <source>
        <dbReference type="EMBL" id="KAG1811237.1"/>
    </source>
</evidence>
<proteinExistence type="predicted"/>
<dbReference type="EMBL" id="JABBWG010000641">
    <property type="protein sequence ID" value="KAG1790999.1"/>
    <property type="molecule type" value="Genomic_DNA"/>
</dbReference>
<gene>
    <name evidence="2" type="ORF">BJ212DRAFT_1375816</name>
    <name evidence="1" type="ORF">BJ212DRAFT_1420100</name>
</gene>
<organism evidence="1 3">
    <name type="scientific">Suillus subaureus</name>
    <dbReference type="NCBI Taxonomy" id="48587"/>
    <lineage>
        <taxon>Eukaryota</taxon>
        <taxon>Fungi</taxon>
        <taxon>Dikarya</taxon>
        <taxon>Basidiomycota</taxon>
        <taxon>Agaricomycotina</taxon>
        <taxon>Agaricomycetes</taxon>
        <taxon>Agaricomycetidae</taxon>
        <taxon>Boletales</taxon>
        <taxon>Suillineae</taxon>
        <taxon>Suillaceae</taxon>
        <taxon>Suillus</taxon>
    </lineage>
</organism>
<comment type="caution">
    <text evidence="1">The sequence shown here is derived from an EMBL/GenBank/DDBJ whole genome shotgun (WGS) entry which is preliminary data.</text>
</comment>
<evidence type="ECO:0000313" key="1">
    <source>
        <dbReference type="EMBL" id="KAG1790999.1"/>
    </source>
</evidence>